<accession>A0ABZ0URY5</accession>
<evidence type="ECO:0000256" key="6">
    <source>
        <dbReference type="SAM" id="Phobius"/>
    </source>
</evidence>
<dbReference type="InterPro" id="IPR006685">
    <property type="entry name" value="MscS_channel_2nd"/>
</dbReference>
<keyword evidence="4 6" id="KW-1133">Transmembrane helix</keyword>
<dbReference type="InterPro" id="IPR011014">
    <property type="entry name" value="MscS_channel_TM-2"/>
</dbReference>
<dbReference type="PANTHER" id="PTHR30347:SF1">
    <property type="entry name" value="MECHANOSENSITIVE CHANNEL MSCK"/>
    <property type="match status" value="1"/>
</dbReference>
<keyword evidence="3 6" id="KW-0812">Transmembrane</keyword>
<keyword evidence="5 6" id="KW-0472">Membrane</keyword>
<dbReference type="Gene3D" id="2.30.30.60">
    <property type="match status" value="1"/>
</dbReference>
<feature type="domain" description="Mechanosensitive ion channel MscS" evidence="7">
    <location>
        <begin position="120"/>
        <end position="185"/>
    </location>
</feature>
<feature type="transmembrane region" description="Helical" evidence="6">
    <location>
        <begin position="78"/>
        <end position="96"/>
    </location>
</feature>
<dbReference type="PANTHER" id="PTHR30347">
    <property type="entry name" value="POTASSIUM CHANNEL RELATED"/>
    <property type="match status" value="1"/>
</dbReference>
<comment type="subcellular location">
    <subcellularLocation>
        <location evidence="1">Membrane</location>
        <topology evidence="1">Multi-pass membrane protein</topology>
    </subcellularLocation>
</comment>
<reference evidence="8 9" key="1">
    <citation type="submission" date="2022-10" db="EMBL/GenBank/DDBJ databases">
        <title>Host association and intracellularity evolved multiple times independently in the Rickettsiales.</title>
        <authorList>
            <person name="Castelli M."/>
            <person name="Nardi T."/>
            <person name="Gammuto L."/>
            <person name="Bellinzona G."/>
            <person name="Sabaneyeva E."/>
            <person name="Potekhin A."/>
            <person name="Serra V."/>
            <person name="Petroni G."/>
            <person name="Sassera D."/>
        </authorList>
    </citation>
    <scope>NUCLEOTIDE SEQUENCE [LARGE SCALE GENOMIC DNA]</scope>
    <source>
        <strain evidence="8 9">Kr 154-4</strain>
    </source>
</reference>
<evidence type="ECO:0000256" key="2">
    <source>
        <dbReference type="ARBA" id="ARBA00008017"/>
    </source>
</evidence>
<proteinExistence type="inferred from homology"/>
<dbReference type="RefSeq" id="WP_323738836.1">
    <property type="nucleotide sequence ID" value="NZ_CP112932.1"/>
</dbReference>
<sequence>MEEIYNILNLIGRNLHEIWHYTILTISGNSVRVSNIIMAIALFLAGFKYSGHFSKYVKNCIKSKINSDKDAANAIEKLILYTALCIYVVTILEIAHVPLKTFAFIGGALAIGIGLGAQSIIGNFISSLIIMIERPLKIGDIVEMEGVLGTVTSVGARCVVLNTFSNVEVLVPNSKLMQNSLVNWTLTNSAIKHQVEISTPKTSKFNYQEFIRALKTVIDNLEFAHQHTDETEIYLTKIDSHQFTFLINFYCNIAQFQNPEYVKGTLNIALLEHLKDYEFTVVYPKIVELKPLSDKSDKTPGD</sequence>
<organism evidence="8 9">
    <name type="scientific">Candidatus Trichorickettsia mobilis</name>
    <dbReference type="NCBI Taxonomy" id="1346319"/>
    <lineage>
        <taxon>Bacteria</taxon>
        <taxon>Pseudomonadati</taxon>
        <taxon>Pseudomonadota</taxon>
        <taxon>Alphaproteobacteria</taxon>
        <taxon>Rickettsiales</taxon>
        <taxon>Rickettsiaceae</taxon>
        <taxon>Rickettsieae</taxon>
        <taxon>Candidatus Trichorickettsia</taxon>
    </lineage>
</organism>
<protein>
    <submittedName>
        <fullName evidence="8">Mechanosensitive ion channel domain protein</fullName>
    </submittedName>
</protein>
<feature type="transmembrane region" description="Helical" evidence="6">
    <location>
        <begin position="36"/>
        <end position="57"/>
    </location>
</feature>
<dbReference type="Pfam" id="PF00924">
    <property type="entry name" value="MS_channel_2nd"/>
    <property type="match status" value="1"/>
</dbReference>
<evidence type="ECO:0000259" key="7">
    <source>
        <dbReference type="Pfam" id="PF00924"/>
    </source>
</evidence>
<feature type="transmembrane region" description="Helical" evidence="6">
    <location>
        <begin position="102"/>
        <end position="125"/>
    </location>
</feature>
<dbReference type="InterPro" id="IPR052702">
    <property type="entry name" value="MscS-like_channel"/>
</dbReference>
<dbReference type="InterPro" id="IPR023408">
    <property type="entry name" value="MscS_beta-dom_sf"/>
</dbReference>
<dbReference type="Proteomes" id="UP001326613">
    <property type="component" value="Chromosome"/>
</dbReference>
<evidence type="ECO:0000313" key="9">
    <source>
        <dbReference type="Proteomes" id="UP001326613"/>
    </source>
</evidence>
<name>A0ABZ0URY5_9RICK</name>
<comment type="similarity">
    <text evidence="2">Belongs to the MscS (TC 1.A.23) family.</text>
</comment>
<gene>
    <name evidence="8" type="ORF">Trichorick_00685</name>
</gene>
<dbReference type="SUPFAM" id="SSF50182">
    <property type="entry name" value="Sm-like ribonucleoproteins"/>
    <property type="match status" value="1"/>
</dbReference>
<dbReference type="Gene3D" id="1.10.287.1260">
    <property type="match status" value="1"/>
</dbReference>
<evidence type="ECO:0000256" key="3">
    <source>
        <dbReference type="ARBA" id="ARBA00022692"/>
    </source>
</evidence>
<keyword evidence="9" id="KW-1185">Reference proteome</keyword>
<evidence type="ECO:0000256" key="5">
    <source>
        <dbReference type="ARBA" id="ARBA00023136"/>
    </source>
</evidence>
<dbReference type="EMBL" id="CP112932">
    <property type="protein sequence ID" value="WPY00798.1"/>
    <property type="molecule type" value="Genomic_DNA"/>
</dbReference>
<evidence type="ECO:0000313" key="8">
    <source>
        <dbReference type="EMBL" id="WPY00798.1"/>
    </source>
</evidence>
<dbReference type="SUPFAM" id="SSF82861">
    <property type="entry name" value="Mechanosensitive channel protein MscS (YggB), transmembrane region"/>
    <property type="match status" value="1"/>
</dbReference>
<evidence type="ECO:0000256" key="4">
    <source>
        <dbReference type="ARBA" id="ARBA00022989"/>
    </source>
</evidence>
<dbReference type="InterPro" id="IPR010920">
    <property type="entry name" value="LSM_dom_sf"/>
</dbReference>
<evidence type="ECO:0000256" key="1">
    <source>
        <dbReference type="ARBA" id="ARBA00004141"/>
    </source>
</evidence>